<organism evidence="1 2">
    <name type="scientific">Dentiscutata erythropus</name>
    <dbReference type="NCBI Taxonomy" id="1348616"/>
    <lineage>
        <taxon>Eukaryota</taxon>
        <taxon>Fungi</taxon>
        <taxon>Fungi incertae sedis</taxon>
        <taxon>Mucoromycota</taxon>
        <taxon>Glomeromycotina</taxon>
        <taxon>Glomeromycetes</taxon>
        <taxon>Diversisporales</taxon>
        <taxon>Gigasporaceae</taxon>
        <taxon>Dentiscutata</taxon>
    </lineage>
</organism>
<evidence type="ECO:0000313" key="1">
    <source>
        <dbReference type="EMBL" id="CAG8767621.1"/>
    </source>
</evidence>
<name>A0A9N9NVD8_9GLOM</name>
<evidence type="ECO:0000313" key="2">
    <source>
        <dbReference type="Proteomes" id="UP000789405"/>
    </source>
</evidence>
<dbReference type="OrthoDB" id="2392981at2759"/>
<reference evidence="1" key="1">
    <citation type="submission" date="2021-06" db="EMBL/GenBank/DDBJ databases">
        <authorList>
            <person name="Kallberg Y."/>
            <person name="Tangrot J."/>
            <person name="Rosling A."/>
        </authorList>
    </citation>
    <scope>NUCLEOTIDE SEQUENCE</scope>
    <source>
        <strain evidence="1">MA453B</strain>
    </source>
</reference>
<feature type="non-terminal residue" evidence="1">
    <location>
        <position position="154"/>
    </location>
</feature>
<accession>A0A9N9NVD8</accession>
<comment type="caution">
    <text evidence="1">The sequence shown here is derived from an EMBL/GenBank/DDBJ whole genome shotgun (WGS) entry which is preliminary data.</text>
</comment>
<protein>
    <submittedName>
        <fullName evidence="1">11906_t:CDS:1</fullName>
    </submittedName>
</protein>
<dbReference type="AlphaFoldDB" id="A0A9N9NVD8"/>
<keyword evidence="2" id="KW-1185">Reference proteome</keyword>
<sequence>LLAIFLTVNAVPFKFNKRATTFNPCRPRNGTYADPLTVAIQPDPVVSNGTAQFNVSGTLTKYNITAGKTMLGIGFGDSAKQPIGHPYNLTFDKSHVVGCPFSILASNVSVPTLPNSYIIAVIVGEPTGDPKNPYSVYGCALANERIPGIQGSDG</sequence>
<proteinExistence type="predicted"/>
<dbReference type="Proteomes" id="UP000789405">
    <property type="component" value="Unassembled WGS sequence"/>
</dbReference>
<dbReference type="EMBL" id="CAJVPY010018568">
    <property type="protein sequence ID" value="CAG8767621.1"/>
    <property type="molecule type" value="Genomic_DNA"/>
</dbReference>
<gene>
    <name evidence="1" type="ORF">DERYTH_LOCUS18391</name>
</gene>